<dbReference type="Gene3D" id="2.40.50.140">
    <property type="entry name" value="Nucleic acid-binding proteins"/>
    <property type="match status" value="1"/>
</dbReference>
<evidence type="ECO:0000256" key="16">
    <source>
        <dbReference type="SAM" id="MobiDB-lite"/>
    </source>
</evidence>
<dbReference type="GO" id="GO:0000781">
    <property type="term" value="C:chromosome, telomeric region"/>
    <property type="evidence" value="ECO:0007669"/>
    <property type="project" value="UniProtKB-SubCell"/>
</dbReference>
<evidence type="ECO:0000313" key="20">
    <source>
        <dbReference type="Proteomes" id="UP000283269"/>
    </source>
</evidence>
<feature type="region of interest" description="Disordered" evidence="16">
    <location>
        <begin position="734"/>
        <end position="759"/>
    </location>
</feature>
<keyword evidence="10" id="KW-0256">Endoplasmic reticulum</keyword>
<evidence type="ECO:0000256" key="17">
    <source>
        <dbReference type="SAM" id="Phobius"/>
    </source>
</evidence>
<organism evidence="19 20">
    <name type="scientific">Psilocybe cyanescens</name>
    <dbReference type="NCBI Taxonomy" id="93625"/>
    <lineage>
        <taxon>Eukaryota</taxon>
        <taxon>Fungi</taxon>
        <taxon>Dikarya</taxon>
        <taxon>Basidiomycota</taxon>
        <taxon>Agaricomycotina</taxon>
        <taxon>Agaricomycetes</taxon>
        <taxon>Agaricomycetidae</taxon>
        <taxon>Agaricales</taxon>
        <taxon>Agaricineae</taxon>
        <taxon>Strophariaceae</taxon>
        <taxon>Psilocybe</taxon>
    </lineage>
</organism>
<comment type="catalytic activity">
    <reaction evidence="15">
        <text>n isopentenyl diphosphate + (2E,6E)-farnesyl diphosphate = a di-trans,poly-cis-polyprenyl diphosphate + n diphosphate</text>
        <dbReference type="Rhea" id="RHEA:53008"/>
        <dbReference type="Rhea" id="RHEA-COMP:19494"/>
        <dbReference type="ChEBI" id="CHEBI:33019"/>
        <dbReference type="ChEBI" id="CHEBI:128769"/>
        <dbReference type="ChEBI" id="CHEBI:136960"/>
        <dbReference type="ChEBI" id="CHEBI:175763"/>
        <dbReference type="EC" id="2.5.1.87"/>
    </reaction>
</comment>
<dbReference type="PANTHER" id="PTHR21528:SF0">
    <property type="entry name" value="DEHYDRODOLICHYL DIPHOSPHATE SYNTHASE COMPLEX SUBUNIT NUS1"/>
    <property type="match status" value="1"/>
</dbReference>
<evidence type="ECO:0000256" key="5">
    <source>
        <dbReference type="ARBA" id="ARBA00005432"/>
    </source>
</evidence>
<evidence type="ECO:0000256" key="15">
    <source>
        <dbReference type="ARBA" id="ARBA00047353"/>
    </source>
</evidence>
<dbReference type="SUPFAM" id="SSF50249">
    <property type="entry name" value="Nucleic acid-binding proteins"/>
    <property type="match status" value="1"/>
</dbReference>
<protein>
    <recommendedName>
        <fullName evidence="6">ditrans,polycis-polyprenyl diphosphate synthase [(2E,6E)-farnesyldiphosphate specific]</fullName>
        <ecNumber evidence="6">2.5.1.87</ecNumber>
    </recommendedName>
</protein>
<dbReference type="InterPro" id="IPR036424">
    <property type="entry name" value="UPP_synth-like_sf"/>
</dbReference>
<keyword evidence="7" id="KW-0158">Chromosome</keyword>
<evidence type="ECO:0000256" key="7">
    <source>
        <dbReference type="ARBA" id="ARBA00022454"/>
    </source>
</evidence>
<keyword evidence="8" id="KW-0808">Transferase</keyword>
<dbReference type="Proteomes" id="UP000283269">
    <property type="component" value="Unassembled WGS sequence"/>
</dbReference>
<evidence type="ECO:0000256" key="13">
    <source>
        <dbReference type="ARBA" id="ARBA00022989"/>
    </source>
</evidence>
<evidence type="ECO:0000256" key="9">
    <source>
        <dbReference type="ARBA" id="ARBA00022692"/>
    </source>
</evidence>
<evidence type="ECO:0000256" key="12">
    <source>
        <dbReference type="ARBA" id="ARBA00022895"/>
    </source>
</evidence>
<dbReference type="SUPFAM" id="SSF64005">
    <property type="entry name" value="Undecaprenyl diphosphate synthase"/>
    <property type="match status" value="1"/>
</dbReference>
<evidence type="ECO:0000256" key="2">
    <source>
        <dbReference type="ARBA" id="ARBA00004574"/>
    </source>
</evidence>
<dbReference type="GO" id="GO:1904423">
    <property type="term" value="C:dehydrodolichyl diphosphate synthase complex"/>
    <property type="evidence" value="ECO:0007669"/>
    <property type="project" value="InterPro"/>
</dbReference>
<comment type="pathway">
    <text evidence="4">Protein modification; protein glycosylation.</text>
</comment>
<dbReference type="EMBL" id="NHYD01003185">
    <property type="protein sequence ID" value="PPQ82068.1"/>
    <property type="molecule type" value="Genomic_DNA"/>
</dbReference>
<gene>
    <name evidence="19" type="ORF">CVT25_014609</name>
</gene>
<keyword evidence="9 17" id="KW-0812">Transmembrane</keyword>
<comment type="similarity">
    <text evidence="5">Belongs to the UPP synthase family.</text>
</comment>
<keyword evidence="14 17" id="KW-0472">Membrane</keyword>
<reference evidence="19 20" key="1">
    <citation type="journal article" date="2018" name="Evol. Lett.">
        <title>Horizontal gene cluster transfer increased hallucinogenic mushroom diversity.</title>
        <authorList>
            <person name="Reynolds H.T."/>
            <person name="Vijayakumar V."/>
            <person name="Gluck-Thaler E."/>
            <person name="Korotkin H.B."/>
            <person name="Matheny P.B."/>
            <person name="Slot J.C."/>
        </authorList>
    </citation>
    <scope>NUCLEOTIDE SEQUENCE [LARGE SCALE GENOMIC DNA]</scope>
    <source>
        <strain evidence="19 20">2631</strain>
    </source>
</reference>
<dbReference type="UniPathway" id="UPA00378"/>
<keyword evidence="20" id="KW-1185">Reference proteome</keyword>
<evidence type="ECO:0000313" key="19">
    <source>
        <dbReference type="EMBL" id="PPQ82068.1"/>
    </source>
</evidence>
<name>A0A409WU71_PSICY</name>
<dbReference type="InParanoid" id="A0A409WU71"/>
<comment type="caution">
    <text evidence="19">The sequence shown here is derived from an EMBL/GenBank/DDBJ whole genome shotgun (WGS) entry which is preliminary data.</text>
</comment>
<evidence type="ECO:0000256" key="4">
    <source>
        <dbReference type="ARBA" id="ARBA00004922"/>
    </source>
</evidence>
<keyword evidence="12" id="KW-0779">Telomere</keyword>
<keyword evidence="13 17" id="KW-1133">Transmembrane helix</keyword>
<feature type="region of interest" description="Disordered" evidence="16">
    <location>
        <begin position="322"/>
        <end position="353"/>
    </location>
</feature>
<evidence type="ECO:0000256" key="11">
    <source>
        <dbReference type="ARBA" id="ARBA00022842"/>
    </source>
</evidence>
<dbReference type="GO" id="GO:0045547">
    <property type="term" value="F:ditrans,polycis-polyprenyl diphosphate synthase [(2E,6E)-farnesyl diphosphate specific] activity"/>
    <property type="evidence" value="ECO:0007669"/>
    <property type="project" value="UniProtKB-EC"/>
</dbReference>
<dbReference type="GO" id="GO:0005789">
    <property type="term" value="C:endoplasmic reticulum membrane"/>
    <property type="evidence" value="ECO:0007669"/>
    <property type="project" value="UniProtKB-SubCell"/>
</dbReference>
<evidence type="ECO:0000259" key="18">
    <source>
        <dbReference type="Pfam" id="PF10451"/>
    </source>
</evidence>
<feature type="transmembrane region" description="Helical" evidence="17">
    <location>
        <begin position="627"/>
        <end position="646"/>
    </location>
</feature>
<feature type="compositionally biased region" description="Polar residues" evidence="16">
    <location>
        <begin position="324"/>
        <end position="351"/>
    </location>
</feature>
<evidence type="ECO:0000256" key="1">
    <source>
        <dbReference type="ARBA" id="ARBA00001946"/>
    </source>
</evidence>
<proteinExistence type="inferred from homology"/>
<dbReference type="PANTHER" id="PTHR21528">
    <property type="entry name" value="DEHYDRODOLICHYL DIPHOSPHATE SYNTHASE COMPLEX SUBUNIT NUS1"/>
    <property type="match status" value="1"/>
</dbReference>
<dbReference type="EC" id="2.5.1.87" evidence="6"/>
<dbReference type="STRING" id="93625.A0A409WU71"/>
<dbReference type="OrthoDB" id="77828at2759"/>
<comment type="cofactor">
    <cofactor evidence="1">
        <name>Mg(2+)</name>
        <dbReference type="ChEBI" id="CHEBI:18420"/>
    </cofactor>
</comment>
<comment type="subcellular location">
    <subcellularLocation>
        <location evidence="2">Chromosome</location>
        <location evidence="2">Telomere</location>
    </subcellularLocation>
    <subcellularLocation>
        <location evidence="3">Endoplasmic reticulum membrane</location>
    </subcellularLocation>
</comment>
<dbReference type="InterPro" id="IPR018856">
    <property type="entry name" value="Stn1_N"/>
</dbReference>
<dbReference type="InterPro" id="IPR038887">
    <property type="entry name" value="Nus1/NgBR"/>
</dbReference>
<feature type="domain" description="CST complex subunit Stn1 N-terminal" evidence="18">
    <location>
        <begin position="95"/>
        <end position="147"/>
    </location>
</feature>
<evidence type="ECO:0000256" key="3">
    <source>
        <dbReference type="ARBA" id="ARBA00004586"/>
    </source>
</evidence>
<keyword evidence="11" id="KW-0460">Magnesium</keyword>
<dbReference type="AlphaFoldDB" id="A0A409WU71"/>
<sequence>MSFTLTSTSKLEKTEAYHPPTVYLSPTKRRRLSSPHPEVGSSIQDIYNWTFHSDAIAKCAIDDVLHMKPSAAQSSSYPALIEQLLKANCLKSTEYDFYWLGSVPCRSVKIVGMVVGIQIYEKRILYSVDDGTGVVDCYHAHSKEYTSYKLQNQSKGEIMPPVYPPKPVAKIGNSVEVTGTVREVHDTRQLNVTNIIRSEVCSSPNEELLHARTVRFLHQTTYCNKGSFIIPHTSSTPQKAKIPVTPSIMGSGPPSSVSSSPIKSPQVDLKYKSSIKLRHPSRLHTHDLTENTFRIYVKHYMDNAPVTREYSDAAYDSDSAAVAQITSTPTRRSRNDQTPRQSTSCLDNNATPRPRIQPLNFGVNIHSKAASIRPLTDYSRQGVSLSFLRRVPELSLLAGKVVQAVCRRRMREEKQKLKDSGVVPSRTEKARILALAAIPLDKFAGKKKRLFQWAIIQLLKEGCLVHWDGPVRSFPETSFMETSRLWKTNTTSILTDDSNLFSATTRSISSALVENSVDDGALSDPDPDEEAYIPLTPDYLAEFVEKSIKVLVEHYEKSGKPYAGATKEGILSVLRKDDRWRYVGEWNIQDALELLQSEGKVWIIAKGSGHLKSRSYLFDIYPFAMRALYAFLLQIFHFIYATILLIRSFWKRNSAPAPQPLRASRPRIPKHLAILFNVDSAVSAEVAQEIVTESVVDAVSWCRTVGIGKLTVYEENDLLSKCIHNIRKRLPIHGQETELSESETEYPLTPPASEYSESRPLSPDIVQEHNAPITTISVSDPIPRREEPKRLKFRRRRQNQMVNKVPRADLLLCLASWRCSKPAIANAAQDLAQMYTRQFRENTRSVRGDAYKLSVDELNEILEEDDGLSSPDFMIIHPVESSSAILAPPELHGYPPWHIRLTEI</sequence>
<evidence type="ECO:0000256" key="8">
    <source>
        <dbReference type="ARBA" id="ARBA00022679"/>
    </source>
</evidence>
<dbReference type="InterPro" id="IPR012340">
    <property type="entry name" value="NA-bd_OB-fold"/>
</dbReference>
<evidence type="ECO:0000256" key="6">
    <source>
        <dbReference type="ARBA" id="ARBA00012596"/>
    </source>
</evidence>
<dbReference type="Pfam" id="PF10451">
    <property type="entry name" value="Stn1"/>
    <property type="match status" value="1"/>
</dbReference>
<accession>A0A409WU71</accession>
<evidence type="ECO:0000256" key="10">
    <source>
        <dbReference type="ARBA" id="ARBA00022824"/>
    </source>
</evidence>
<evidence type="ECO:0000256" key="14">
    <source>
        <dbReference type="ARBA" id="ARBA00023136"/>
    </source>
</evidence>